<evidence type="ECO:0000313" key="2">
    <source>
        <dbReference type="EMBL" id="KPI95495.1"/>
    </source>
</evidence>
<sequence length="104" mass="11786">MPLKEVLVGSHTKRHKAPDIARRDRRNKILRLLRLAGRNVDKACGTRTTQRALLTRAGFMRKSRNHNMRNGNAIRAAVAAGAGVTNSHNRDSRQRLRKFIYCAV</sequence>
<name>A0A194PWI5_PAPXU</name>
<reference evidence="2 3" key="1">
    <citation type="journal article" date="2015" name="Nat. Commun.">
        <title>Outbred genome sequencing and CRISPR/Cas9 gene editing in butterflies.</title>
        <authorList>
            <person name="Li X."/>
            <person name="Fan D."/>
            <person name="Zhang W."/>
            <person name="Liu G."/>
            <person name="Zhang L."/>
            <person name="Zhao L."/>
            <person name="Fang X."/>
            <person name="Chen L."/>
            <person name="Dong Y."/>
            <person name="Chen Y."/>
            <person name="Ding Y."/>
            <person name="Zhao R."/>
            <person name="Feng M."/>
            <person name="Zhu Y."/>
            <person name="Feng Y."/>
            <person name="Jiang X."/>
            <person name="Zhu D."/>
            <person name="Xiang H."/>
            <person name="Feng X."/>
            <person name="Li S."/>
            <person name="Wang J."/>
            <person name="Zhang G."/>
            <person name="Kronforst M.R."/>
            <person name="Wang W."/>
        </authorList>
    </citation>
    <scope>NUCLEOTIDE SEQUENCE [LARGE SCALE GENOMIC DNA]</scope>
    <source>
        <strain evidence="2">Ya'a_city_454_Px</strain>
        <tissue evidence="2">Whole body</tissue>
    </source>
</reference>
<protein>
    <submittedName>
        <fullName evidence="2">Uncharacterized protein</fullName>
    </submittedName>
</protein>
<keyword evidence="3" id="KW-1185">Reference proteome</keyword>
<dbReference type="Proteomes" id="UP000053268">
    <property type="component" value="Unassembled WGS sequence"/>
</dbReference>
<organism evidence="2 3">
    <name type="scientific">Papilio xuthus</name>
    <name type="common">Asian swallowtail butterfly</name>
    <dbReference type="NCBI Taxonomy" id="66420"/>
    <lineage>
        <taxon>Eukaryota</taxon>
        <taxon>Metazoa</taxon>
        <taxon>Ecdysozoa</taxon>
        <taxon>Arthropoda</taxon>
        <taxon>Hexapoda</taxon>
        <taxon>Insecta</taxon>
        <taxon>Pterygota</taxon>
        <taxon>Neoptera</taxon>
        <taxon>Endopterygota</taxon>
        <taxon>Lepidoptera</taxon>
        <taxon>Glossata</taxon>
        <taxon>Ditrysia</taxon>
        <taxon>Papilionoidea</taxon>
        <taxon>Papilionidae</taxon>
        <taxon>Papilioninae</taxon>
        <taxon>Papilio</taxon>
    </lineage>
</organism>
<gene>
    <name evidence="2" type="ORF">RR46_08954</name>
</gene>
<feature type="region of interest" description="Disordered" evidence="1">
    <location>
        <begin position="1"/>
        <end position="23"/>
    </location>
</feature>
<accession>A0A194PWI5</accession>
<proteinExistence type="predicted"/>
<dbReference type="EMBL" id="KQ459596">
    <property type="protein sequence ID" value="KPI95495.1"/>
    <property type="molecule type" value="Genomic_DNA"/>
</dbReference>
<evidence type="ECO:0000256" key="1">
    <source>
        <dbReference type="SAM" id="MobiDB-lite"/>
    </source>
</evidence>
<dbReference type="AlphaFoldDB" id="A0A194PWI5"/>
<evidence type="ECO:0000313" key="3">
    <source>
        <dbReference type="Proteomes" id="UP000053268"/>
    </source>
</evidence>